<name>A0A0C2MN33_THEKT</name>
<sequence length="290" mass="33821">MEWEQVLSICPLIKEIESNIQGLGESIKSLNFEPFSSSFGSFLKFTSSTQDLTSVRYNTLHRFTQEMAKNIYAMNSHEHKRWVQLLNDINQLEKFYANQAAIFKVLSSDYKKRTKKRIRQAYNDAISHPHLKLQEAEESIANDVTSYFQKIASIQYLIHYRLFLCFKNYEVSRAQDYKTFLEKYDKNFPTMCSIIESTVLPQTDLNAMMNNPRMYCIKDHEPITTFFTFHRPQSVIPKNKINDKADESQIAWSPLKAKSTGCIHLNPEDEVGQISEDINGTNMTKKSYFL</sequence>
<keyword evidence="2" id="KW-1185">Reference proteome</keyword>
<protein>
    <submittedName>
        <fullName evidence="1">Uncharacterized protein</fullName>
    </submittedName>
</protein>
<dbReference type="AlphaFoldDB" id="A0A0C2MN33"/>
<accession>A0A0C2MN33</accession>
<evidence type="ECO:0000313" key="2">
    <source>
        <dbReference type="Proteomes" id="UP000031668"/>
    </source>
</evidence>
<gene>
    <name evidence="1" type="ORF">RF11_16295</name>
</gene>
<dbReference type="OrthoDB" id="3800937at2759"/>
<organism evidence="1 2">
    <name type="scientific">Thelohanellus kitauei</name>
    <name type="common">Myxosporean</name>
    <dbReference type="NCBI Taxonomy" id="669202"/>
    <lineage>
        <taxon>Eukaryota</taxon>
        <taxon>Metazoa</taxon>
        <taxon>Cnidaria</taxon>
        <taxon>Myxozoa</taxon>
        <taxon>Myxosporea</taxon>
        <taxon>Bivalvulida</taxon>
        <taxon>Platysporina</taxon>
        <taxon>Myxobolidae</taxon>
        <taxon>Thelohanellus</taxon>
    </lineage>
</organism>
<evidence type="ECO:0000313" key="1">
    <source>
        <dbReference type="EMBL" id="KII68606.1"/>
    </source>
</evidence>
<dbReference type="EMBL" id="JWZT01002772">
    <property type="protein sequence ID" value="KII68606.1"/>
    <property type="molecule type" value="Genomic_DNA"/>
</dbReference>
<proteinExistence type="predicted"/>
<reference evidence="1 2" key="1">
    <citation type="journal article" date="2014" name="Genome Biol. Evol.">
        <title>The genome of the myxosporean Thelohanellus kitauei shows adaptations to nutrient acquisition within its fish host.</title>
        <authorList>
            <person name="Yang Y."/>
            <person name="Xiong J."/>
            <person name="Zhou Z."/>
            <person name="Huo F."/>
            <person name="Miao W."/>
            <person name="Ran C."/>
            <person name="Liu Y."/>
            <person name="Zhang J."/>
            <person name="Feng J."/>
            <person name="Wang M."/>
            <person name="Wang M."/>
            <person name="Wang L."/>
            <person name="Yao B."/>
        </authorList>
    </citation>
    <scope>NUCLEOTIDE SEQUENCE [LARGE SCALE GENOMIC DNA]</scope>
    <source>
        <strain evidence="1">Wuqing</strain>
    </source>
</reference>
<dbReference type="Proteomes" id="UP000031668">
    <property type="component" value="Unassembled WGS sequence"/>
</dbReference>
<comment type="caution">
    <text evidence="1">The sequence shown here is derived from an EMBL/GenBank/DDBJ whole genome shotgun (WGS) entry which is preliminary data.</text>
</comment>